<gene>
    <name evidence="1" type="ORF">ABT57_13325</name>
</gene>
<dbReference type="PATRIC" id="fig|320778.3.peg.2902"/>
<dbReference type="InterPro" id="IPR006439">
    <property type="entry name" value="HAD-SF_hydro_IA"/>
</dbReference>
<dbReference type="SFLD" id="SFLDG01129">
    <property type="entry name" value="C1.5:_HAD__Beta-PGM__Phosphata"/>
    <property type="match status" value="1"/>
</dbReference>
<protein>
    <submittedName>
        <fullName evidence="1">HAD family hydrolase</fullName>
    </submittedName>
</protein>
<dbReference type="InterPro" id="IPR023214">
    <property type="entry name" value="HAD_sf"/>
</dbReference>
<sequence>MIRNVIFDFGAVLFEWNPRKIVATFTDDTDEQERLLNHVIHHPDWLALDRGTMLMAEAQHKFASRSGLDESRIEDFIEHIQTSLTLIDESYQLVQQVITMGFNAYFLTNMCSAFFEKLNEKHGLYALFDGGLVSGKELLIKPEPEIFELLVQRFNLEPSESLFIDDHPANLTSASQLGFQVYQFKNPSESCAEIRNLLKIN</sequence>
<dbReference type="Pfam" id="PF00702">
    <property type="entry name" value="Hydrolase"/>
    <property type="match status" value="1"/>
</dbReference>
<keyword evidence="2" id="KW-1185">Reference proteome</keyword>
<dbReference type="InterPro" id="IPR023198">
    <property type="entry name" value="PGP-like_dom2"/>
</dbReference>
<keyword evidence="1" id="KW-0378">Hydrolase</keyword>
<dbReference type="CDD" id="cd02603">
    <property type="entry name" value="HAD_sEH-N_like"/>
    <property type="match status" value="1"/>
</dbReference>
<dbReference type="NCBIfam" id="TIGR01509">
    <property type="entry name" value="HAD-SF-IA-v3"/>
    <property type="match status" value="1"/>
</dbReference>
<evidence type="ECO:0000313" key="2">
    <source>
        <dbReference type="Proteomes" id="UP000035909"/>
    </source>
</evidence>
<dbReference type="GO" id="GO:0016787">
    <property type="term" value="F:hydrolase activity"/>
    <property type="evidence" value="ECO:0007669"/>
    <property type="project" value="UniProtKB-KW"/>
</dbReference>
<dbReference type="SFLD" id="SFLDS00003">
    <property type="entry name" value="Haloacid_Dehalogenase"/>
    <property type="match status" value="1"/>
</dbReference>
<dbReference type="AlphaFoldDB" id="A0A0J1H850"/>
<dbReference type="InterPro" id="IPR036412">
    <property type="entry name" value="HAD-like_sf"/>
</dbReference>
<dbReference type="Gene3D" id="1.10.150.240">
    <property type="entry name" value="Putative phosphatase, domain 2"/>
    <property type="match status" value="1"/>
</dbReference>
<dbReference type="PANTHER" id="PTHR43611:SF3">
    <property type="entry name" value="FLAVIN MONONUCLEOTIDE HYDROLASE 1, CHLOROPLATIC"/>
    <property type="match status" value="1"/>
</dbReference>
<organism evidence="1 2">
    <name type="scientific">Photobacterium ganghwense</name>
    <dbReference type="NCBI Taxonomy" id="320778"/>
    <lineage>
        <taxon>Bacteria</taxon>
        <taxon>Pseudomonadati</taxon>
        <taxon>Pseudomonadota</taxon>
        <taxon>Gammaproteobacteria</taxon>
        <taxon>Vibrionales</taxon>
        <taxon>Vibrionaceae</taxon>
        <taxon>Photobacterium</taxon>
    </lineage>
</organism>
<name>A0A0J1H850_9GAMM</name>
<dbReference type="PANTHER" id="PTHR43611">
    <property type="entry name" value="ALPHA-D-GLUCOSE 1-PHOSPHATE PHOSPHATASE"/>
    <property type="match status" value="1"/>
</dbReference>
<dbReference type="Proteomes" id="UP000035909">
    <property type="component" value="Unassembled WGS sequence"/>
</dbReference>
<dbReference type="OrthoDB" id="9797415at2"/>
<accession>A0A0J1H850</accession>
<evidence type="ECO:0000313" key="1">
    <source>
        <dbReference type="EMBL" id="KLV07851.1"/>
    </source>
</evidence>
<dbReference type="Gene3D" id="3.40.50.1000">
    <property type="entry name" value="HAD superfamily/HAD-like"/>
    <property type="match status" value="1"/>
</dbReference>
<reference evidence="1 2" key="1">
    <citation type="submission" date="2015-05" db="EMBL/GenBank/DDBJ databases">
        <title>Photobacterium galathea sp. nov.</title>
        <authorList>
            <person name="Machado H."/>
            <person name="Gram L."/>
        </authorList>
    </citation>
    <scope>NUCLEOTIDE SEQUENCE [LARGE SCALE GENOMIC DNA]</scope>
    <source>
        <strain evidence="1 2">DSM 22954</strain>
    </source>
</reference>
<dbReference type="SUPFAM" id="SSF56784">
    <property type="entry name" value="HAD-like"/>
    <property type="match status" value="1"/>
</dbReference>
<proteinExistence type="predicted"/>
<dbReference type="EMBL" id="LDOU01000015">
    <property type="protein sequence ID" value="KLV07851.1"/>
    <property type="molecule type" value="Genomic_DNA"/>
</dbReference>
<dbReference type="RefSeq" id="WP_047885745.1">
    <property type="nucleotide sequence ID" value="NZ_CP071326.1"/>
</dbReference>
<comment type="caution">
    <text evidence="1">The sequence shown here is derived from an EMBL/GenBank/DDBJ whole genome shotgun (WGS) entry which is preliminary data.</text>
</comment>
<dbReference type="STRING" id="320778.ABT57_13325"/>